<organism evidence="2 3">
    <name type="scientific">Nonomuraea diastatica</name>
    <dbReference type="NCBI Taxonomy" id="1848329"/>
    <lineage>
        <taxon>Bacteria</taxon>
        <taxon>Bacillati</taxon>
        <taxon>Actinomycetota</taxon>
        <taxon>Actinomycetes</taxon>
        <taxon>Streptosporangiales</taxon>
        <taxon>Streptosporangiaceae</taxon>
        <taxon>Nonomuraea</taxon>
    </lineage>
</organism>
<comment type="caution">
    <text evidence="2">The sequence shown here is derived from an EMBL/GenBank/DDBJ whole genome shotgun (WGS) entry which is preliminary data.</text>
</comment>
<evidence type="ECO:0000259" key="1">
    <source>
        <dbReference type="Pfam" id="PF20097"/>
    </source>
</evidence>
<evidence type="ECO:0000313" key="2">
    <source>
        <dbReference type="EMBL" id="TDD24324.1"/>
    </source>
</evidence>
<dbReference type="Proteomes" id="UP000294543">
    <property type="component" value="Unassembled WGS sequence"/>
</dbReference>
<dbReference type="EMBL" id="SMKP01000012">
    <property type="protein sequence ID" value="TDD24324.1"/>
    <property type="molecule type" value="Genomic_DNA"/>
</dbReference>
<accession>A0A4R4X284</accession>
<dbReference type="AlphaFoldDB" id="A0A4R4X284"/>
<protein>
    <recommendedName>
        <fullName evidence="1">DUF6487 domain-containing protein</fullName>
    </recommendedName>
</protein>
<gene>
    <name evidence="2" type="ORF">E1294_06175</name>
</gene>
<dbReference type="OrthoDB" id="7573292at2"/>
<evidence type="ECO:0000313" key="3">
    <source>
        <dbReference type="Proteomes" id="UP000294543"/>
    </source>
</evidence>
<dbReference type="RefSeq" id="WP_132505513.1">
    <property type="nucleotide sequence ID" value="NZ_SMKP01000012.1"/>
</dbReference>
<feature type="domain" description="DUF6487" evidence="1">
    <location>
        <begin position="6"/>
        <end position="65"/>
    </location>
</feature>
<dbReference type="InterPro" id="IPR045504">
    <property type="entry name" value="DUF6487"/>
</dbReference>
<name>A0A4R4X284_9ACTN</name>
<proteinExistence type="predicted"/>
<dbReference type="Pfam" id="PF20097">
    <property type="entry name" value="DUF6487"/>
    <property type="match status" value="1"/>
</dbReference>
<sequence>MSIVRCTHCGEEALEPGFIMDSGQSSQGYVRWVEGALERGLFGGAKLFGRAKWEIEAYRCRSCHHLELFARNPS</sequence>
<keyword evidence="3" id="KW-1185">Reference proteome</keyword>
<reference evidence="2 3" key="1">
    <citation type="submission" date="2019-03" db="EMBL/GenBank/DDBJ databases">
        <title>Draft genome sequences of novel Actinobacteria.</title>
        <authorList>
            <person name="Sahin N."/>
            <person name="Ay H."/>
            <person name="Saygin H."/>
        </authorList>
    </citation>
    <scope>NUCLEOTIDE SEQUENCE [LARGE SCALE GENOMIC DNA]</scope>
    <source>
        <strain evidence="2 3">KC712</strain>
    </source>
</reference>